<dbReference type="InterPro" id="IPR036388">
    <property type="entry name" value="WH-like_DNA-bd_sf"/>
</dbReference>
<evidence type="ECO:0000256" key="2">
    <source>
        <dbReference type="ARBA" id="ARBA00023125"/>
    </source>
</evidence>
<dbReference type="Gene3D" id="1.10.10.10">
    <property type="entry name" value="Winged helix-like DNA-binding domain superfamily/Winged helix DNA-binding domain"/>
    <property type="match status" value="1"/>
</dbReference>
<protein>
    <submittedName>
        <fullName evidence="5">Transcriptional regulator, AsnC family</fullName>
    </submittedName>
</protein>
<sequence>MTGSSPESANPVRRFRTDSKLDEVDRRLLTELSEDARLPNNALAERVGVAPSTCSMRLRRLREIGAIRGFHADIAPEALGLPIQAMIAVRVQPNARARIGDYTSRLARLPGVLNVYFLAGNVDFLIQVAAASPDALRRFVTEHLSASREFASTETSLVFDHVRGDI</sequence>
<dbReference type="InterPro" id="IPR036390">
    <property type="entry name" value="WH_DNA-bd_sf"/>
</dbReference>
<dbReference type="Pfam" id="PF01037">
    <property type="entry name" value="AsnC_trans_reg"/>
    <property type="match status" value="1"/>
</dbReference>
<dbReference type="RefSeq" id="WP_011776868.1">
    <property type="nucleotide sequence ID" value="NC_008712.1"/>
</dbReference>
<dbReference type="InterPro" id="IPR019887">
    <property type="entry name" value="Tscrpt_reg_AsnC/Lrp_C"/>
</dbReference>
<dbReference type="AlphaFoldDB" id="A1RCI3"/>
<dbReference type="SUPFAM" id="SSF54909">
    <property type="entry name" value="Dimeric alpha+beta barrel"/>
    <property type="match status" value="1"/>
</dbReference>
<dbReference type="HOGENOM" id="CLU_091233_0_3_11"/>
<keyword evidence="2" id="KW-0238">DNA-binding</keyword>
<dbReference type="PROSITE" id="PS50956">
    <property type="entry name" value="HTH_ASNC_2"/>
    <property type="match status" value="1"/>
</dbReference>
<evidence type="ECO:0000256" key="3">
    <source>
        <dbReference type="ARBA" id="ARBA00023163"/>
    </source>
</evidence>
<keyword evidence="3" id="KW-0804">Transcription</keyword>
<dbReference type="InterPro" id="IPR000485">
    <property type="entry name" value="AsnC-type_HTH_dom"/>
</dbReference>
<dbReference type="PANTHER" id="PTHR30154">
    <property type="entry name" value="LEUCINE-RESPONSIVE REGULATORY PROTEIN"/>
    <property type="match status" value="1"/>
</dbReference>
<dbReference type="EMBL" id="CP000475">
    <property type="protein sequence ID" value="ABM10393.1"/>
    <property type="molecule type" value="Genomic_DNA"/>
</dbReference>
<organism evidence="5 6">
    <name type="scientific">Paenarthrobacter aurescens (strain TC1)</name>
    <dbReference type="NCBI Taxonomy" id="290340"/>
    <lineage>
        <taxon>Bacteria</taxon>
        <taxon>Bacillati</taxon>
        <taxon>Actinomycetota</taxon>
        <taxon>Actinomycetes</taxon>
        <taxon>Micrococcales</taxon>
        <taxon>Micrococcaceae</taxon>
        <taxon>Paenarthrobacter</taxon>
    </lineage>
</organism>
<dbReference type="InterPro" id="IPR011008">
    <property type="entry name" value="Dimeric_a/b-barrel"/>
</dbReference>
<dbReference type="PRINTS" id="PR00033">
    <property type="entry name" value="HTHASNC"/>
</dbReference>
<geneLocation type="plasmid" evidence="5 6">
    <name>pTC1</name>
</geneLocation>
<keyword evidence="6" id="KW-1185">Reference proteome</keyword>
<dbReference type="Gene3D" id="3.30.70.920">
    <property type="match status" value="1"/>
</dbReference>
<evidence type="ECO:0000313" key="6">
    <source>
        <dbReference type="Proteomes" id="UP000000637"/>
    </source>
</evidence>
<dbReference type="Proteomes" id="UP000000637">
    <property type="component" value="Plasmid pTC1"/>
</dbReference>
<dbReference type="GO" id="GO:0043200">
    <property type="term" value="P:response to amino acid"/>
    <property type="evidence" value="ECO:0007669"/>
    <property type="project" value="TreeGrafter"/>
</dbReference>
<dbReference type="OrthoDB" id="4411089at2"/>
<dbReference type="CDD" id="cd00090">
    <property type="entry name" value="HTH_ARSR"/>
    <property type="match status" value="1"/>
</dbReference>
<reference evidence="5 6" key="1">
    <citation type="journal article" date="2006" name="PLoS Genet.">
        <title>Secrets of soil survival revealed by the genome sequence of Arthrobacter aurescens TC1.</title>
        <authorList>
            <person name="Mongodin E.F."/>
            <person name="Shapir N."/>
            <person name="Daugherty S.C."/>
            <person name="DeBoy R.T."/>
            <person name="Emerson J.B."/>
            <person name="Shvartzbeyn A."/>
            <person name="Radune D."/>
            <person name="Vamathevan J."/>
            <person name="Riggs F."/>
            <person name="Grinberg V."/>
            <person name="Khouri H."/>
            <person name="Wackett L.P."/>
            <person name="Nelson K.E."/>
            <person name="Sadowsky M.J."/>
        </authorList>
    </citation>
    <scope>NUCLEOTIDE SEQUENCE [LARGE SCALE GENOMIC DNA]</scope>
    <source>
        <strain evidence="5 6">TC1</strain>
    </source>
</reference>
<dbReference type="PANTHER" id="PTHR30154:SF54">
    <property type="entry name" value="POSSIBLE TRANSCRIPTIONAL REGULATORY PROTEIN (PROBABLY LRP_ASNC-FAMILY)"/>
    <property type="match status" value="1"/>
</dbReference>
<dbReference type="KEGG" id="aau:AAur_pTC10070"/>
<dbReference type="Pfam" id="PF13404">
    <property type="entry name" value="HTH_AsnC-type"/>
    <property type="match status" value="1"/>
</dbReference>
<keyword evidence="5" id="KW-0614">Plasmid</keyword>
<proteinExistence type="predicted"/>
<name>A1RCI3_PAEAT</name>
<dbReference type="GO" id="GO:0005829">
    <property type="term" value="C:cytosol"/>
    <property type="evidence" value="ECO:0007669"/>
    <property type="project" value="TreeGrafter"/>
</dbReference>
<evidence type="ECO:0000259" key="4">
    <source>
        <dbReference type="PROSITE" id="PS50956"/>
    </source>
</evidence>
<dbReference type="InterPro" id="IPR011991">
    <property type="entry name" value="ArsR-like_HTH"/>
</dbReference>
<feature type="domain" description="HTH asnC-type" evidence="4">
    <location>
        <begin position="21"/>
        <end position="82"/>
    </location>
</feature>
<dbReference type="SMART" id="SM00344">
    <property type="entry name" value="HTH_ASNC"/>
    <property type="match status" value="1"/>
</dbReference>
<keyword evidence="1" id="KW-0805">Transcription regulation</keyword>
<dbReference type="SUPFAM" id="SSF46785">
    <property type="entry name" value="Winged helix' DNA-binding domain"/>
    <property type="match status" value="1"/>
</dbReference>
<evidence type="ECO:0000313" key="5">
    <source>
        <dbReference type="EMBL" id="ABM10393.1"/>
    </source>
</evidence>
<accession>A1RCI3</accession>
<evidence type="ECO:0000256" key="1">
    <source>
        <dbReference type="ARBA" id="ARBA00023015"/>
    </source>
</evidence>
<dbReference type="GO" id="GO:0043565">
    <property type="term" value="F:sequence-specific DNA binding"/>
    <property type="evidence" value="ECO:0007669"/>
    <property type="project" value="InterPro"/>
</dbReference>
<gene>
    <name evidence="5" type="ordered locus">AAur_pTC10070</name>
</gene>
<dbReference type="InterPro" id="IPR019888">
    <property type="entry name" value="Tscrpt_reg_AsnC-like"/>
</dbReference>